<reference evidence="1" key="1">
    <citation type="journal article" date="2020" name="Nature">
        <title>Giant virus diversity and host interactions through global metagenomics.</title>
        <authorList>
            <person name="Schulz F."/>
            <person name="Roux S."/>
            <person name="Paez-Espino D."/>
            <person name="Jungbluth S."/>
            <person name="Walsh D.A."/>
            <person name="Denef V.J."/>
            <person name="McMahon K.D."/>
            <person name="Konstantinidis K.T."/>
            <person name="Eloe-Fadrosh E.A."/>
            <person name="Kyrpides N.C."/>
            <person name="Woyke T."/>
        </authorList>
    </citation>
    <scope>NUCLEOTIDE SEQUENCE</scope>
    <source>
        <strain evidence="1">GVMAG-M-3300021962-46</strain>
    </source>
</reference>
<accession>A0A6C0CUR4</accession>
<evidence type="ECO:0000313" key="1">
    <source>
        <dbReference type="EMBL" id="QHT07245.1"/>
    </source>
</evidence>
<name>A0A6C0CUR4_9ZZZZ</name>
<dbReference type="EMBL" id="MN739480">
    <property type="protein sequence ID" value="QHT07245.1"/>
    <property type="molecule type" value="Genomic_DNA"/>
</dbReference>
<dbReference type="AlphaFoldDB" id="A0A6C0CUR4"/>
<sequence length="52" mass="6191">MDTESSPKQMDIDIYIIKDDNKPSRKRKLYELIRSMNGSRKRKCTEHIIPNP</sequence>
<organism evidence="1">
    <name type="scientific">viral metagenome</name>
    <dbReference type="NCBI Taxonomy" id="1070528"/>
    <lineage>
        <taxon>unclassified sequences</taxon>
        <taxon>metagenomes</taxon>
        <taxon>organismal metagenomes</taxon>
    </lineage>
</organism>
<proteinExistence type="predicted"/>
<protein>
    <submittedName>
        <fullName evidence="1">Uncharacterized protein</fullName>
    </submittedName>
</protein>